<dbReference type="EMBL" id="AP026973">
    <property type="protein sequence ID" value="BDT77288.1"/>
    <property type="molecule type" value="Genomic_DNA"/>
</dbReference>
<dbReference type="GO" id="GO:0097367">
    <property type="term" value="F:carbohydrate derivative binding"/>
    <property type="evidence" value="ECO:0007669"/>
    <property type="project" value="InterPro"/>
</dbReference>
<proteinExistence type="inferred from homology"/>
<evidence type="ECO:0000256" key="4">
    <source>
        <dbReference type="ARBA" id="ARBA00023152"/>
    </source>
</evidence>
<dbReference type="PANTHER" id="PTHR11469:SF1">
    <property type="entry name" value="GLUCOSE-6-PHOSPHATE ISOMERASE"/>
    <property type="match status" value="1"/>
</dbReference>
<feature type="active site" evidence="7">
    <location>
        <position position="349"/>
    </location>
</feature>
<dbReference type="PROSITE" id="PS00174">
    <property type="entry name" value="P_GLUCOSE_ISOMERASE_2"/>
    <property type="match status" value="1"/>
</dbReference>
<dbReference type="KEGG" id="pyt:PKF023_10910"/>
<dbReference type="GO" id="GO:0048029">
    <property type="term" value="F:monosaccharide binding"/>
    <property type="evidence" value="ECO:0007669"/>
    <property type="project" value="TreeGrafter"/>
</dbReference>
<keyword evidence="3 7" id="KW-0312">Gluconeogenesis</keyword>
<feature type="active site" evidence="7">
    <location>
        <position position="461"/>
    </location>
</feature>
<evidence type="ECO:0000313" key="9">
    <source>
        <dbReference type="EMBL" id="BDT77288.1"/>
    </source>
</evidence>
<comment type="function">
    <text evidence="7">Catalyzes the reversible isomerization of glucose-6-phosphate to fructose-6-phosphate.</text>
</comment>
<dbReference type="GO" id="GO:0004347">
    <property type="term" value="F:glucose-6-phosphate isomerase activity"/>
    <property type="evidence" value="ECO:0007669"/>
    <property type="project" value="UniProtKB-UniRule"/>
</dbReference>
<evidence type="ECO:0000256" key="5">
    <source>
        <dbReference type="ARBA" id="ARBA00023235"/>
    </source>
</evidence>
<dbReference type="GO" id="GO:0005829">
    <property type="term" value="C:cytosol"/>
    <property type="evidence" value="ECO:0007669"/>
    <property type="project" value="TreeGrafter"/>
</dbReference>
<dbReference type="Gene3D" id="3.40.50.10490">
    <property type="entry name" value="Glucose-6-phosphate isomerase like protein, domain 1"/>
    <property type="match status" value="2"/>
</dbReference>
<comment type="catalytic activity">
    <reaction evidence="6 7 8">
        <text>alpha-D-glucose 6-phosphate = beta-D-fructose 6-phosphate</text>
        <dbReference type="Rhea" id="RHEA:11816"/>
        <dbReference type="ChEBI" id="CHEBI:57634"/>
        <dbReference type="ChEBI" id="CHEBI:58225"/>
        <dbReference type="EC" id="5.3.1.9"/>
    </reaction>
</comment>
<protein>
    <recommendedName>
        <fullName evidence="7">Glucose-6-phosphate isomerase</fullName>
        <shortName evidence="7">GPI</shortName>
        <ecNumber evidence="7">5.3.1.9</ecNumber>
    </recommendedName>
    <alternativeName>
        <fullName evidence="7">Phosphoglucose isomerase</fullName>
        <shortName evidence="7">PGI</shortName>
    </alternativeName>
    <alternativeName>
        <fullName evidence="7">Phosphohexose isomerase</fullName>
        <shortName evidence="7">PHI</shortName>
    </alternativeName>
</protein>
<dbReference type="Pfam" id="PF00342">
    <property type="entry name" value="PGI"/>
    <property type="match status" value="1"/>
</dbReference>
<dbReference type="PRINTS" id="PR00662">
    <property type="entry name" value="G6PISOMERASE"/>
</dbReference>
<organism evidence="9">
    <name type="scientific">Polynucleobacter yangtzensis</name>
    <dbReference type="NCBI Taxonomy" id="1743159"/>
    <lineage>
        <taxon>Bacteria</taxon>
        <taxon>Pseudomonadati</taxon>
        <taxon>Pseudomonadota</taxon>
        <taxon>Betaproteobacteria</taxon>
        <taxon>Burkholderiales</taxon>
        <taxon>Burkholderiaceae</taxon>
        <taxon>Polynucleobacter</taxon>
    </lineage>
</organism>
<dbReference type="GO" id="GO:0051156">
    <property type="term" value="P:glucose 6-phosphate metabolic process"/>
    <property type="evidence" value="ECO:0007669"/>
    <property type="project" value="TreeGrafter"/>
</dbReference>
<comment type="pathway">
    <text evidence="7">Carbohydrate biosynthesis; gluconeogenesis.</text>
</comment>
<dbReference type="GO" id="GO:0006096">
    <property type="term" value="P:glycolytic process"/>
    <property type="evidence" value="ECO:0007669"/>
    <property type="project" value="UniProtKB-UniRule"/>
</dbReference>
<dbReference type="CDD" id="cd05016">
    <property type="entry name" value="SIS_PGI_2"/>
    <property type="match status" value="1"/>
</dbReference>
<dbReference type="CDD" id="cd05015">
    <property type="entry name" value="SIS_PGI_1"/>
    <property type="match status" value="1"/>
</dbReference>
<dbReference type="HAMAP" id="MF_00473">
    <property type="entry name" value="G6P_isomerase"/>
    <property type="match status" value="1"/>
</dbReference>
<dbReference type="InterPro" id="IPR035476">
    <property type="entry name" value="SIS_PGI_1"/>
</dbReference>
<name>A0A9C7CB78_9BURK</name>
<dbReference type="AlphaFoldDB" id="A0A9C7CB78"/>
<comment type="pathway">
    <text evidence="1 7 8">Carbohydrate degradation; glycolysis; D-glyceraldehyde 3-phosphate and glycerone phosphate from D-glucose: step 2/4.</text>
</comment>
<dbReference type="PROSITE" id="PS00765">
    <property type="entry name" value="P_GLUCOSE_ISOMERASE_1"/>
    <property type="match status" value="1"/>
</dbReference>
<evidence type="ECO:0000256" key="2">
    <source>
        <dbReference type="ARBA" id="ARBA00006604"/>
    </source>
</evidence>
<keyword evidence="4 7" id="KW-0324">Glycolysis</keyword>
<gene>
    <name evidence="9" type="primary">pgi1</name>
    <name evidence="7" type="synonym">pgi</name>
    <name evidence="9" type="ORF">PKF023_10910</name>
</gene>
<dbReference type="InterPro" id="IPR018189">
    <property type="entry name" value="Phosphoglucose_isomerase_CS"/>
</dbReference>
<dbReference type="RefSeq" id="WP_281741609.1">
    <property type="nucleotide sequence ID" value="NZ_AP026973.1"/>
</dbReference>
<dbReference type="PROSITE" id="PS51463">
    <property type="entry name" value="P_GLUCOSE_ISOMERASE_3"/>
    <property type="match status" value="1"/>
</dbReference>
<evidence type="ECO:0000256" key="7">
    <source>
        <dbReference type="HAMAP-Rule" id="MF_00473"/>
    </source>
</evidence>
<sequence length="496" mass="54483">MSLKPVAKNSHPLHQTNGIVLDSAYQGINQAGWKSLFQQAKDAKLAQFIADLFAGKAVNNSENRPALHSALRNLDKSPVLVDGKDVMPDVAEVWHRIEALCNKWVGVTDVIHIGIGGSDFGPRLAIEALAHVPDIDSRGMRLHFLANIDTAELNRILQRALPHSTKVIIVSKSFTTLETTMNAKAVVKWLKNNGLTDSQIGKSLFAVTANVPAAKEFGIDQDRIYPFWDWVGGRYSVWSAVGLPIALQYGFDTFKEFLSGAQAIDQHFKTAPLEENLPVIMALSLLYQQEKHHIKSYAVIPYADALDWFPKWLQQLDMESNGKSVDRDGKPVKFSCPVVFGSSGSNAQHSYFQLLHQGTEIIPIDFIAVREPMSNLPEAKAHHHILLSNCLAQAQALANGKKTDNPNNTYPGKRPSNLLILPKLNAFYLGALLALYENRTAALGALWNINSFDQPGVELGKVLAKPIEAALKNDGTVQANAGIDEVTAARINLLNQ</sequence>
<dbReference type="Gene3D" id="1.10.1390.10">
    <property type="match status" value="1"/>
</dbReference>
<comment type="subcellular location">
    <subcellularLocation>
        <location evidence="7">Cytoplasm</location>
    </subcellularLocation>
</comment>
<evidence type="ECO:0000256" key="6">
    <source>
        <dbReference type="ARBA" id="ARBA00029321"/>
    </source>
</evidence>
<dbReference type="NCBIfam" id="NF001211">
    <property type="entry name" value="PRK00179.1"/>
    <property type="match status" value="1"/>
</dbReference>
<accession>A0A9C7CB78</accession>
<dbReference type="InterPro" id="IPR035482">
    <property type="entry name" value="SIS_PGI_2"/>
</dbReference>
<dbReference type="InterPro" id="IPR001672">
    <property type="entry name" value="G6P_Isomerase"/>
</dbReference>
<dbReference type="Proteomes" id="UP001211097">
    <property type="component" value="Chromosome"/>
</dbReference>
<keyword evidence="5 7" id="KW-0413">Isomerase</keyword>
<keyword evidence="7" id="KW-0963">Cytoplasm</keyword>
<evidence type="ECO:0000256" key="8">
    <source>
        <dbReference type="RuleBase" id="RU000612"/>
    </source>
</evidence>
<reference evidence="9" key="1">
    <citation type="submission" date="2022-11" db="EMBL/GenBank/DDBJ databases">
        <title>Complete Genome Sequences of three Polynucleobacter sp. Subcluster PnecC Strains KF022, KF023, and KF032 Isolated from a Shallow Eutrophic Lake in Japan.</title>
        <authorList>
            <person name="Ogata Y."/>
            <person name="Watanabe K."/>
            <person name="Takemine S."/>
            <person name="Shindo C."/>
            <person name="Kurokawa R."/>
            <person name="Suda W."/>
        </authorList>
    </citation>
    <scope>NUCLEOTIDE SEQUENCE</scope>
    <source>
        <strain evidence="9">KF023</strain>
    </source>
</reference>
<dbReference type="EC" id="5.3.1.9" evidence="7"/>
<dbReference type="GO" id="GO:0006094">
    <property type="term" value="P:gluconeogenesis"/>
    <property type="evidence" value="ECO:0007669"/>
    <property type="project" value="UniProtKB-UniRule"/>
</dbReference>
<dbReference type="InterPro" id="IPR023096">
    <property type="entry name" value="G6P_Isomerase_C"/>
</dbReference>
<dbReference type="SUPFAM" id="SSF53697">
    <property type="entry name" value="SIS domain"/>
    <property type="match status" value="1"/>
</dbReference>
<comment type="similarity">
    <text evidence="2 7 8">Belongs to the GPI family.</text>
</comment>
<feature type="active site" description="Proton donor" evidence="7">
    <location>
        <position position="319"/>
    </location>
</feature>
<evidence type="ECO:0000256" key="1">
    <source>
        <dbReference type="ARBA" id="ARBA00004926"/>
    </source>
</evidence>
<dbReference type="PANTHER" id="PTHR11469">
    <property type="entry name" value="GLUCOSE-6-PHOSPHATE ISOMERASE"/>
    <property type="match status" value="1"/>
</dbReference>
<dbReference type="InterPro" id="IPR046348">
    <property type="entry name" value="SIS_dom_sf"/>
</dbReference>
<evidence type="ECO:0000256" key="3">
    <source>
        <dbReference type="ARBA" id="ARBA00022432"/>
    </source>
</evidence>